<name>A0A1G9EKM1_9BACL</name>
<feature type="domain" description="NTF2-like N-terminal transpeptidase" evidence="6">
    <location>
        <begin position="35"/>
        <end position="149"/>
    </location>
</feature>
<dbReference type="AlphaFoldDB" id="A0A1G9EKM1"/>
<dbReference type="SUPFAM" id="SSF56601">
    <property type="entry name" value="beta-lactamase/transpeptidase-like"/>
    <property type="match status" value="1"/>
</dbReference>
<gene>
    <name evidence="7" type="ORF">SAMN05216216_10928</name>
</gene>
<dbReference type="GO" id="GO:0005886">
    <property type="term" value="C:plasma membrane"/>
    <property type="evidence" value="ECO:0007669"/>
    <property type="project" value="TreeGrafter"/>
</dbReference>
<feature type="domain" description="Penicillin-binding protein transpeptidase" evidence="4">
    <location>
        <begin position="352"/>
        <end position="660"/>
    </location>
</feature>
<dbReference type="RefSeq" id="WP_092985907.1">
    <property type="nucleotide sequence ID" value="NZ_FNFY01000009.1"/>
</dbReference>
<dbReference type="GO" id="GO:0008658">
    <property type="term" value="F:penicillin binding"/>
    <property type="evidence" value="ECO:0007669"/>
    <property type="project" value="InterPro"/>
</dbReference>
<keyword evidence="8" id="KW-1185">Reference proteome</keyword>
<dbReference type="Proteomes" id="UP000199008">
    <property type="component" value="Unassembled WGS sequence"/>
</dbReference>
<dbReference type="InterPro" id="IPR032710">
    <property type="entry name" value="NTF2-like_dom_sf"/>
</dbReference>
<dbReference type="OrthoDB" id="9766847at2"/>
<dbReference type="Pfam" id="PF00905">
    <property type="entry name" value="Transpeptidase"/>
    <property type="match status" value="1"/>
</dbReference>
<dbReference type="SUPFAM" id="SSF56519">
    <property type="entry name" value="Penicillin binding protein dimerisation domain"/>
    <property type="match status" value="1"/>
</dbReference>
<dbReference type="InterPro" id="IPR036138">
    <property type="entry name" value="PBP_dimer_sf"/>
</dbReference>
<dbReference type="InterPro" id="IPR007887">
    <property type="entry name" value="MecA_N"/>
</dbReference>
<comment type="subcellular location">
    <subcellularLocation>
        <location evidence="1">Membrane</location>
    </subcellularLocation>
</comment>
<dbReference type="Gene3D" id="3.30.1390.30">
    <property type="entry name" value="Penicillin-binding protein 2a, domain 3"/>
    <property type="match status" value="1"/>
</dbReference>
<accession>A0A1G9EKM1</accession>
<dbReference type="Pfam" id="PF03717">
    <property type="entry name" value="PBP_dimer"/>
    <property type="match status" value="1"/>
</dbReference>
<dbReference type="PANTHER" id="PTHR30627">
    <property type="entry name" value="PEPTIDOGLYCAN D,D-TRANSPEPTIDASE"/>
    <property type="match status" value="1"/>
</dbReference>
<dbReference type="STRING" id="576118.SAMN05216216_10928"/>
<keyword evidence="3" id="KW-0472">Membrane</keyword>
<evidence type="ECO:0000256" key="3">
    <source>
        <dbReference type="ARBA" id="ARBA00023136"/>
    </source>
</evidence>
<evidence type="ECO:0000313" key="8">
    <source>
        <dbReference type="Proteomes" id="UP000199008"/>
    </source>
</evidence>
<dbReference type="InterPro" id="IPR012338">
    <property type="entry name" value="Beta-lactam/transpept-like"/>
</dbReference>
<dbReference type="Gene3D" id="3.40.710.10">
    <property type="entry name" value="DD-peptidase/beta-lactamase superfamily"/>
    <property type="match status" value="1"/>
</dbReference>
<evidence type="ECO:0000259" key="5">
    <source>
        <dbReference type="Pfam" id="PF03717"/>
    </source>
</evidence>
<dbReference type="Pfam" id="PF05223">
    <property type="entry name" value="MecA_N"/>
    <property type="match status" value="1"/>
</dbReference>
<organism evidence="7 8">
    <name type="scientific">Lacicoccus qingdaonensis</name>
    <dbReference type="NCBI Taxonomy" id="576118"/>
    <lineage>
        <taxon>Bacteria</taxon>
        <taxon>Bacillati</taxon>
        <taxon>Bacillota</taxon>
        <taxon>Bacilli</taxon>
        <taxon>Bacillales</taxon>
        <taxon>Salinicoccaceae</taxon>
        <taxon>Lacicoccus</taxon>
    </lineage>
</organism>
<dbReference type="InterPro" id="IPR005311">
    <property type="entry name" value="PBP_dimer"/>
</dbReference>
<dbReference type="InterPro" id="IPR050515">
    <property type="entry name" value="Beta-lactam/transpept"/>
</dbReference>
<dbReference type="GO" id="GO:0046677">
    <property type="term" value="P:response to antibiotic"/>
    <property type="evidence" value="ECO:0007669"/>
    <property type="project" value="InterPro"/>
</dbReference>
<evidence type="ECO:0000256" key="2">
    <source>
        <dbReference type="ARBA" id="ARBA00007171"/>
    </source>
</evidence>
<feature type="domain" description="Penicillin-binding protein dimerisation" evidence="5">
    <location>
        <begin position="158"/>
        <end position="319"/>
    </location>
</feature>
<dbReference type="PANTHER" id="PTHR30627:SF25">
    <property type="entry name" value="PENICILLIN-BINDING PROTEIN 3"/>
    <property type="match status" value="1"/>
</dbReference>
<dbReference type="Gene3D" id="3.90.1310.10">
    <property type="entry name" value="Penicillin-binding protein 2a (Domain 2)"/>
    <property type="match status" value="1"/>
</dbReference>
<evidence type="ECO:0000259" key="6">
    <source>
        <dbReference type="Pfam" id="PF05223"/>
    </source>
</evidence>
<evidence type="ECO:0000256" key="1">
    <source>
        <dbReference type="ARBA" id="ARBA00004370"/>
    </source>
</evidence>
<proteinExistence type="inferred from homology"/>
<dbReference type="GO" id="GO:0071972">
    <property type="term" value="F:peptidoglycan L,D-transpeptidase activity"/>
    <property type="evidence" value="ECO:0007669"/>
    <property type="project" value="TreeGrafter"/>
</dbReference>
<reference evidence="8" key="1">
    <citation type="submission" date="2016-10" db="EMBL/GenBank/DDBJ databases">
        <authorList>
            <person name="Varghese N."/>
            <person name="Submissions S."/>
        </authorList>
    </citation>
    <scope>NUCLEOTIDE SEQUENCE [LARGE SCALE GENOMIC DNA]</scope>
    <source>
        <strain evidence="8">CGMCC 1.8895</strain>
    </source>
</reference>
<protein>
    <submittedName>
        <fullName evidence="7">Penicillin-binding protein 2 prime/penicillin-binding protein</fullName>
    </submittedName>
</protein>
<evidence type="ECO:0000259" key="4">
    <source>
        <dbReference type="Pfam" id="PF00905"/>
    </source>
</evidence>
<dbReference type="EMBL" id="FNFY01000009">
    <property type="protein sequence ID" value="SDK76565.1"/>
    <property type="molecule type" value="Genomic_DNA"/>
</dbReference>
<dbReference type="GO" id="GO:0071555">
    <property type="term" value="P:cell wall organization"/>
    <property type="evidence" value="ECO:0007669"/>
    <property type="project" value="TreeGrafter"/>
</dbReference>
<sequence>MKKWIGISISVLALLGIAVFVLFNFTNVFQAGEDESLNNYVSQYESGEYAEIYESLSEETQAEYSAEDVTERYENLYEDLGVESREISNLELNEESSTDFHKIYEGDWSLATGYGELNRDIELSLLYDEDENDWHLEWTPDMIIPGLGSHVLDFNFTNGERGEIQDQSGEPLAFNGHKEVVGFVAGEVDEDDLTALSDELGISEESLESTFNQDWIGEGMFVPVKETHRFSEEDKSDFEEHNLQVREQPAREYVLDEAAFHLLGYVGGVNAEELEASDYLSEGDMTGKRGLEQLYDERLQPKSGYEIAITDNNGNVVETLFSEEAKDGSDIVLTIDSELQEIIYSEMEEDSGSSVALDPDNGDMLATVSYPSPSPYDFMFGISQNDLEELQNDDENPLVGKFNRTTSPGSTQKILSALVALNTDGFERDATREITGKSWQKDDSWGGYNVNRYHVEDGEFDLDRAITSSDNIYFAQTMLELGGERFTEGMQALGIGEEYDTDYPIYTSQVANEEPIENEVLLADSAYGQGELLISPIQITSIYAGVINGGDIYVPHILADSEDEVQVGNIAGEDDLDYLESAMRSVVTDYHADDMERDYASFAGKTGTSENKMSQDTRGSETGWFIGYDQDSKDMVLSLYADDVEDRGMSEYSAQKFADIQDAYRAGEE</sequence>
<evidence type="ECO:0000313" key="7">
    <source>
        <dbReference type="EMBL" id="SDK76565.1"/>
    </source>
</evidence>
<dbReference type="InterPro" id="IPR001460">
    <property type="entry name" value="PCN-bd_Tpept"/>
</dbReference>
<dbReference type="SUPFAM" id="SSF54427">
    <property type="entry name" value="NTF2-like"/>
    <property type="match status" value="1"/>
</dbReference>
<dbReference type="Gene3D" id="3.10.450.100">
    <property type="entry name" value="NTF2-like, domain 1"/>
    <property type="match status" value="1"/>
</dbReference>
<comment type="similarity">
    <text evidence="2">Belongs to the transpeptidase family.</text>
</comment>